<dbReference type="InParanoid" id="F6I446"/>
<evidence type="ECO:0000256" key="2">
    <source>
        <dbReference type="ARBA" id="ARBA00005979"/>
    </source>
</evidence>
<dbReference type="HOGENOM" id="CLU_012153_8_4_1"/>
<dbReference type="PANTHER" id="PTHR22893:SF91">
    <property type="entry name" value="NADPH DEHYDROGENASE 2-RELATED"/>
    <property type="match status" value="1"/>
</dbReference>
<feature type="domain" description="NADH:flavin oxidoreductase/NADH oxidase N-terminal" evidence="6">
    <location>
        <begin position="19"/>
        <end position="81"/>
    </location>
</feature>
<dbReference type="Proteomes" id="UP000009183">
    <property type="component" value="Chromosome 18"/>
</dbReference>
<dbReference type="SMR" id="F6I446"/>
<dbReference type="FunFam" id="3.20.20.70:FF:000405">
    <property type="match status" value="1"/>
</dbReference>
<comment type="similarity">
    <text evidence="2">Belongs to the NADH:flavin oxidoreductase/NADH oxidase family.</text>
</comment>
<accession>F6I446</accession>
<keyword evidence="8" id="KW-1185">Reference proteome</keyword>
<keyword evidence="3" id="KW-0285">Flavoprotein</keyword>
<keyword evidence="4" id="KW-0288">FMN</keyword>
<evidence type="ECO:0000313" key="7">
    <source>
        <dbReference type="EMBL" id="CCB61626.1"/>
    </source>
</evidence>
<evidence type="ECO:0000313" key="8">
    <source>
        <dbReference type="Proteomes" id="UP000009183"/>
    </source>
</evidence>
<comment type="cofactor">
    <cofactor evidence="1">
        <name>FMN</name>
        <dbReference type="ChEBI" id="CHEBI:58210"/>
    </cofactor>
</comment>
<sequence length="82" mass="8997">MDDKVQGQNGVSAETPIPLLRPYKLGKFQLSHRIVLAPLTRQRSWNNVPQPPAILHYSQRTSKGGLLIAEATGVSDTAEGYL</sequence>
<dbReference type="Pfam" id="PF00724">
    <property type="entry name" value="Oxidored_FMN"/>
    <property type="match status" value="1"/>
</dbReference>
<proteinExistence type="inferred from homology"/>
<gene>
    <name evidence="7" type="ordered locus">VIT_18s0041g02090</name>
</gene>
<dbReference type="PaxDb" id="29760-VIT_18s0041g02090.t01"/>
<name>F6I446_VITVI</name>
<protein>
    <recommendedName>
        <fullName evidence="6">NADH:flavin oxidoreductase/NADH oxidase N-terminal domain-containing protein</fullName>
    </recommendedName>
</protein>
<dbReference type="GO" id="GO:0010181">
    <property type="term" value="F:FMN binding"/>
    <property type="evidence" value="ECO:0007669"/>
    <property type="project" value="InterPro"/>
</dbReference>
<evidence type="ECO:0000259" key="6">
    <source>
        <dbReference type="Pfam" id="PF00724"/>
    </source>
</evidence>
<dbReference type="PANTHER" id="PTHR22893">
    <property type="entry name" value="NADH OXIDOREDUCTASE-RELATED"/>
    <property type="match status" value="1"/>
</dbReference>
<dbReference type="STRING" id="29760.F6I446"/>
<dbReference type="KEGG" id="vvi:109121652"/>
<reference evidence="8" key="1">
    <citation type="journal article" date="2007" name="Nature">
        <title>The grapevine genome sequence suggests ancestral hexaploidization in major angiosperm phyla.</title>
        <authorList>
            <consortium name="The French-Italian Public Consortium for Grapevine Genome Characterization."/>
            <person name="Jaillon O."/>
            <person name="Aury J.-M."/>
            <person name="Noel B."/>
            <person name="Policriti A."/>
            <person name="Clepet C."/>
            <person name="Casagrande A."/>
            <person name="Choisne N."/>
            <person name="Aubourg S."/>
            <person name="Vitulo N."/>
            <person name="Jubin C."/>
            <person name="Vezzi A."/>
            <person name="Legeai F."/>
            <person name="Hugueney P."/>
            <person name="Dasilva C."/>
            <person name="Horner D."/>
            <person name="Mica E."/>
            <person name="Jublot D."/>
            <person name="Poulain J."/>
            <person name="Bruyere C."/>
            <person name="Billault A."/>
            <person name="Segurens B."/>
            <person name="Gouyvenoux M."/>
            <person name="Ugarte E."/>
            <person name="Cattonaro F."/>
            <person name="Anthouard V."/>
            <person name="Vico V."/>
            <person name="Del Fabbro C."/>
            <person name="Alaux M."/>
            <person name="Di Gaspero G."/>
            <person name="Dumas V."/>
            <person name="Felice N."/>
            <person name="Paillard S."/>
            <person name="Juman I."/>
            <person name="Moroldo M."/>
            <person name="Scalabrin S."/>
            <person name="Canaguier A."/>
            <person name="Le Clainche I."/>
            <person name="Malacrida G."/>
            <person name="Durand E."/>
            <person name="Pesole G."/>
            <person name="Laucou V."/>
            <person name="Chatelet P."/>
            <person name="Merdinoglu D."/>
            <person name="Delledonne M."/>
            <person name="Pezzotti M."/>
            <person name="Lecharny A."/>
            <person name="Scarpelli C."/>
            <person name="Artiguenave F."/>
            <person name="Pe M.E."/>
            <person name="Valle G."/>
            <person name="Morgante M."/>
            <person name="Caboche M."/>
            <person name="Adam-Blondon A.-F."/>
            <person name="Weissenbach J."/>
            <person name="Quetier F."/>
            <person name="Wincker P."/>
        </authorList>
    </citation>
    <scope>NUCLEOTIDE SEQUENCE [LARGE SCALE GENOMIC DNA]</scope>
    <source>
        <strain evidence="8">cv. Pinot noir / PN40024</strain>
    </source>
</reference>
<dbReference type="Gene3D" id="3.20.20.70">
    <property type="entry name" value="Aldolase class I"/>
    <property type="match status" value="1"/>
</dbReference>
<dbReference type="EMBL" id="FN596744">
    <property type="protein sequence ID" value="CCB61626.1"/>
    <property type="molecule type" value="Genomic_DNA"/>
</dbReference>
<dbReference type="InterPro" id="IPR013785">
    <property type="entry name" value="Aldolase_TIM"/>
</dbReference>
<evidence type="ECO:0000256" key="1">
    <source>
        <dbReference type="ARBA" id="ARBA00001917"/>
    </source>
</evidence>
<evidence type="ECO:0000256" key="3">
    <source>
        <dbReference type="ARBA" id="ARBA00022630"/>
    </source>
</evidence>
<dbReference type="InterPro" id="IPR045247">
    <property type="entry name" value="Oye-like"/>
</dbReference>
<dbReference type="InterPro" id="IPR001155">
    <property type="entry name" value="OxRdtase_FMN_N"/>
</dbReference>
<dbReference type="eggNOG" id="KOG0134">
    <property type="taxonomic scope" value="Eukaryota"/>
</dbReference>
<keyword evidence="5" id="KW-0521">NADP</keyword>
<organism evidence="7 8">
    <name type="scientific">Vitis vinifera</name>
    <name type="common">Grape</name>
    <dbReference type="NCBI Taxonomy" id="29760"/>
    <lineage>
        <taxon>Eukaryota</taxon>
        <taxon>Viridiplantae</taxon>
        <taxon>Streptophyta</taxon>
        <taxon>Embryophyta</taxon>
        <taxon>Tracheophyta</taxon>
        <taxon>Spermatophyta</taxon>
        <taxon>Magnoliopsida</taxon>
        <taxon>eudicotyledons</taxon>
        <taxon>Gunneridae</taxon>
        <taxon>Pentapetalae</taxon>
        <taxon>rosids</taxon>
        <taxon>Vitales</taxon>
        <taxon>Vitaceae</taxon>
        <taxon>Viteae</taxon>
        <taxon>Vitis</taxon>
    </lineage>
</organism>
<dbReference type="SUPFAM" id="SSF51395">
    <property type="entry name" value="FMN-linked oxidoreductases"/>
    <property type="match status" value="1"/>
</dbReference>
<evidence type="ECO:0000256" key="5">
    <source>
        <dbReference type="ARBA" id="ARBA00022857"/>
    </source>
</evidence>
<dbReference type="AlphaFoldDB" id="F6I446"/>
<dbReference type="OrthoDB" id="1663137at2759"/>
<evidence type="ECO:0000256" key="4">
    <source>
        <dbReference type="ARBA" id="ARBA00022643"/>
    </source>
</evidence>
<dbReference type="GO" id="GO:0016491">
    <property type="term" value="F:oxidoreductase activity"/>
    <property type="evidence" value="ECO:0007669"/>
    <property type="project" value="InterPro"/>
</dbReference>